<proteinExistence type="predicted"/>
<evidence type="ECO:0000256" key="1">
    <source>
        <dbReference type="SAM" id="MobiDB-lite"/>
    </source>
</evidence>
<organism evidence="2 3">
    <name type="scientific">Haematococcus lacustris</name>
    <name type="common">Green alga</name>
    <name type="synonym">Haematococcus pluvialis</name>
    <dbReference type="NCBI Taxonomy" id="44745"/>
    <lineage>
        <taxon>Eukaryota</taxon>
        <taxon>Viridiplantae</taxon>
        <taxon>Chlorophyta</taxon>
        <taxon>core chlorophytes</taxon>
        <taxon>Chlorophyceae</taxon>
        <taxon>CS clade</taxon>
        <taxon>Chlamydomonadales</taxon>
        <taxon>Haematococcaceae</taxon>
        <taxon>Haematococcus</taxon>
    </lineage>
</organism>
<sequence>MAFTSSSRLLAAATWVTGPRHAHTPNPGLAQWGVALGRLPSGRCQARLARPGHELCRGCCGRPSKVVWDTAAQACTADKAVGDSKCLAPGVLPRALCPASPGVQRGAVDALSGTITAAGPGTVAGARSSAGSCASARRSSAVQLPRDTGTRAWQQVPAAVRCLLALPAAPPPQPTVQQLVALIAHQYPDDPQPLALGAEGSPEAAHLVQVDVHGSEATAAPLTATPGSVRGRQAGQGPPGGASRLQGTEEHCIERPRPLAGQAGAAHSLSQAGPALLCWRSGSDANGLPLPCLLCPATLAACPGCAGVMVRSTAPARPRCCAAGGSCSLASLPSGPARWELLGEAKGRWRTLLKPPAAGLGSKGAETSSRGA</sequence>
<feature type="region of interest" description="Disordered" evidence="1">
    <location>
        <begin position="221"/>
        <end position="247"/>
    </location>
</feature>
<dbReference type="Proteomes" id="UP000485058">
    <property type="component" value="Unassembled WGS sequence"/>
</dbReference>
<dbReference type="EMBL" id="BLLF01001116">
    <property type="protein sequence ID" value="GFH17238.1"/>
    <property type="molecule type" value="Genomic_DNA"/>
</dbReference>
<evidence type="ECO:0000313" key="3">
    <source>
        <dbReference type="Proteomes" id="UP000485058"/>
    </source>
</evidence>
<comment type="caution">
    <text evidence="2">The sequence shown here is derived from an EMBL/GenBank/DDBJ whole genome shotgun (WGS) entry which is preliminary data.</text>
</comment>
<name>A0A699ZEA1_HAELA</name>
<gene>
    <name evidence="2" type="ORF">HaLaN_13828</name>
</gene>
<protein>
    <submittedName>
        <fullName evidence="2">Uncharacterized protein</fullName>
    </submittedName>
</protein>
<evidence type="ECO:0000313" key="2">
    <source>
        <dbReference type="EMBL" id="GFH17238.1"/>
    </source>
</evidence>
<keyword evidence="3" id="KW-1185">Reference proteome</keyword>
<reference evidence="2 3" key="1">
    <citation type="submission" date="2020-02" db="EMBL/GenBank/DDBJ databases">
        <title>Draft genome sequence of Haematococcus lacustris strain NIES-144.</title>
        <authorList>
            <person name="Morimoto D."/>
            <person name="Nakagawa S."/>
            <person name="Yoshida T."/>
            <person name="Sawayama S."/>
        </authorList>
    </citation>
    <scope>NUCLEOTIDE SEQUENCE [LARGE SCALE GENOMIC DNA]</scope>
    <source>
        <strain evidence="2 3">NIES-144</strain>
    </source>
</reference>
<accession>A0A699ZEA1</accession>
<dbReference type="AlphaFoldDB" id="A0A699ZEA1"/>